<dbReference type="NCBIfam" id="TIGR00254">
    <property type="entry name" value="GGDEF"/>
    <property type="match status" value="1"/>
</dbReference>
<evidence type="ECO:0000259" key="2">
    <source>
        <dbReference type="PROSITE" id="PS50883"/>
    </source>
</evidence>
<evidence type="ECO:0000313" key="5">
    <source>
        <dbReference type="Proteomes" id="UP000186364"/>
    </source>
</evidence>
<keyword evidence="1" id="KW-0472">Membrane</keyword>
<protein>
    <recommendedName>
        <fullName evidence="6">Diguanylate cyclase/phosphodiesterase</fullName>
    </recommendedName>
</protein>
<keyword evidence="1" id="KW-0812">Transmembrane</keyword>
<dbReference type="InterPro" id="IPR000160">
    <property type="entry name" value="GGDEF_dom"/>
</dbReference>
<evidence type="ECO:0000313" key="4">
    <source>
        <dbReference type="EMBL" id="OLP62282.1"/>
    </source>
</evidence>
<feature type="domain" description="GGDEF" evidence="3">
    <location>
        <begin position="259"/>
        <end position="389"/>
    </location>
</feature>
<dbReference type="CDD" id="cd01949">
    <property type="entry name" value="GGDEF"/>
    <property type="match status" value="1"/>
</dbReference>
<dbReference type="PROSITE" id="PS50883">
    <property type="entry name" value="EAL"/>
    <property type="match status" value="1"/>
</dbReference>
<feature type="domain" description="EAL" evidence="2">
    <location>
        <begin position="398"/>
        <end position="651"/>
    </location>
</feature>
<keyword evidence="1" id="KW-1133">Transmembrane helix</keyword>
<dbReference type="Gene3D" id="3.30.70.270">
    <property type="match status" value="1"/>
</dbReference>
<dbReference type="InterPro" id="IPR050706">
    <property type="entry name" value="Cyclic-di-GMP_PDE-like"/>
</dbReference>
<evidence type="ECO:0000259" key="3">
    <source>
        <dbReference type="PROSITE" id="PS50887"/>
    </source>
</evidence>
<dbReference type="InterPro" id="IPR029787">
    <property type="entry name" value="Nucleotide_cyclase"/>
</dbReference>
<dbReference type="CDD" id="cd01948">
    <property type="entry name" value="EAL"/>
    <property type="match status" value="1"/>
</dbReference>
<dbReference type="SUPFAM" id="SSF55073">
    <property type="entry name" value="Nucleotide cyclase"/>
    <property type="match status" value="1"/>
</dbReference>
<dbReference type="GO" id="GO:0071111">
    <property type="term" value="F:cyclic-guanylate-specific phosphodiesterase activity"/>
    <property type="evidence" value="ECO:0007669"/>
    <property type="project" value="InterPro"/>
</dbReference>
<feature type="transmembrane region" description="Helical" evidence="1">
    <location>
        <begin position="53"/>
        <end position="70"/>
    </location>
</feature>
<gene>
    <name evidence="4" type="ORF">BJF93_18340</name>
</gene>
<feature type="transmembrane region" description="Helical" evidence="1">
    <location>
        <begin position="96"/>
        <end position="113"/>
    </location>
</feature>
<keyword evidence="5" id="KW-1185">Reference proteome</keyword>
<dbReference type="OrthoDB" id="8107802at2"/>
<dbReference type="SMART" id="SM00052">
    <property type="entry name" value="EAL"/>
    <property type="match status" value="1"/>
</dbReference>
<comment type="caution">
    <text evidence="4">The sequence shown here is derived from an EMBL/GenBank/DDBJ whole genome shotgun (WGS) entry which is preliminary data.</text>
</comment>
<reference evidence="4 5" key="1">
    <citation type="submission" date="2016-09" db="EMBL/GenBank/DDBJ databases">
        <title>Rhizobium sp. nov., a novel species isolated from the rice rhizosphere.</title>
        <authorList>
            <person name="Zhao J."/>
            <person name="Zhang X."/>
        </authorList>
    </citation>
    <scope>NUCLEOTIDE SEQUENCE [LARGE SCALE GENOMIC DNA]</scope>
    <source>
        <strain evidence="4 5">1.7048</strain>
    </source>
</reference>
<evidence type="ECO:0000256" key="1">
    <source>
        <dbReference type="SAM" id="Phobius"/>
    </source>
</evidence>
<feature type="transmembrane region" description="Helical" evidence="1">
    <location>
        <begin position="26"/>
        <end position="47"/>
    </location>
</feature>
<dbReference type="PANTHER" id="PTHR33121">
    <property type="entry name" value="CYCLIC DI-GMP PHOSPHODIESTERASE PDEF"/>
    <property type="match status" value="1"/>
</dbReference>
<feature type="transmembrane region" description="Helical" evidence="1">
    <location>
        <begin position="151"/>
        <end position="169"/>
    </location>
</feature>
<dbReference type="Pfam" id="PF00990">
    <property type="entry name" value="GGDEF"/>
    <property type="match status" value="1"/>
</dbReference>
<dbReference type="InterPro" id="IPR035919">
    <property type="entry name" value="EAL_sf"/>
</dbReference>
<dbReference type="AlphaFoldDB" id="A0A1Q9B2R0"/>
<dbReference type="Gene3D" id="3.20.20.450">
    <property type="entry name" value="EAL domain"/>
    <property type="match status" value="1"/>
</dbReference>
<dbReference type="EMBL" id="MKIP01000027">
    <property type="protein sequence ID" value="OLP62282.1"/>
    <property type="molecule type" value="Genomic_DNA"/>
</dbReference>
<dbReference type="Pfam" id="PF00563">
    <property type="entry name" value="EAL"/>
    <property type="match status" value="1"/>
</dbReference>
<dbReference type="InterPro" id="IPR043128">
    <property type="entry name" value="Rev_trsase/Diguanyl_cyclase"/>
</dbReference>
<dbReference type="SMART" id="SM00267">
    <property type="entry name" value="GGDEF"/>
    <property type="match status" value="1"/>
</dbReference>
<accession>A0A1Q9B2R0</accession>
<dbReference type="InterPro" id="IPR001633">
    <property type="entry name" value="EAL_dom"/>
</dbReference>
<name>A0A1Q9B2R0_9HYPH</name>
<dbReference type="Proteomes" id="UP000186364">
    <property type="component" value="Unassembled WGS sequence"/>
</dbReference>
<sequence>MRVAMTASALNEAIVLDKLRAVRKTVAISIPVNILLGIAALAVSISAGKGQVGALWFAFSLTINLVRLFFCRQPIQGDRAEGAAARRWSRTVRHNLVLHCVLAFLSGFAWALIPLLCEGYTTPETIFYLTVVCGITAGAVTHGFAYALIPISFITPPLVSVIGCLIYAGGYDRHWLAATVLLYLLALIRGARVGEALVTNESRLKNEATLLSRSLETANQRITLFAREMRERAIHDELTGLLNRRGFGEAVLARTELGTSQTLFLLDLDGFKTINDAFGHKTGDMILVEVARRLTANVPAGAVVARLGGDEFAVLIADPQAENTGEALASALITAIGTPFPNLPAGRIGVSIGIYHGADRGLDDLLVSADVALYAAKAAGRNRYYSFDETLSRKAAMTRDIERDLSAALDEGAIVMWYQPILSDCGTQLTTLEALVRWNHPRHGFIPPMDLIAVSALAGLSGELLRHILRQVAQMIGVLRARGLHDIRIAMNVSPRDMTQMPVDTLVLDELAALDLPPEMLELEITEEIAIDPAAVRGKLSRLADAGIRIAIDDFGTGYSSLSALQTLKVDRVKIDKSFVRDLSASPVHQALIDAIMRVSQPFGFDVVAEGVETQADLDILQKLGCTIVQGYHLAKPMPQDDALAWIERHHQG</sequence>
<organism evidence="4 5">
    <name type="scientific">Xaviernesmea oryzae</name>
    <dbReference type="NCBI Taxonomy" id="464029"/>
    <lineage>
        <taxon>Bacteria</taxon>
        <taxon>Pseudomonadati</taxon>
        <taxon>Pseudomonadota</taxon>
        <taxon>Alphaproteobacteria</taxon>
        <taxon>Hyphomicrobiales</taxon>
        <taxon>Rhizobiaceae</taxon>
        <taxon>Rhizobium/Agrobacterium group</taxon>
        <taxon>Xaviernesmea</taxon>
    </lineage>
</organism>
<dbReference type="SUPFAM" id="SSF141868">
    <property type="entry name" value="EAL domain-like"/>
    <property type="match status" value="1"/>
</dbReference>
<feature type="transmembrane region" description="Helical" evidence="1">
    <location>
        <begin position="125"/>
        <end position="144"/>
    </location>
</feature>
<dbReference type="PROSITE" id="PS50887">
    <property type="entry name" value="GGDEF"/>
    <property type="match status" value="1"/>
</dbReference>
<dbReference type="PANTHER" id="PTHR33121:SF70">
    <property type="entry name" value="SIGNALING PROTEIN YKOW"/>
    <property type="match status" value="1"/>
</dbReference>
<evidence type="ECO:0008006" key="6">
    <source>
        <dbReference type="Google" id="ProtNLM"/>
    </source>
</evidence>
<proteinExistence type="predicted"/>